<dbReference type="InterPro" id="IPR036108">
    <property type="entry name" value="4pyrrol_syn_uPrphyn_synt_sf"/>
</dbReference>
<comment type="catalytic activity">
    <reaction evidence="8 9">
        <text>hydroxymethylbilane = uroporphyrinogen III + H2O</text>
        <dbReference type="Rhea" id="RHEA:18965"/>
        <dbReference type="ChEBI" id="CHEBI:15377"/>
        <dbReference type="ChEBI" id="CHEBI:57308"/>
        <dbReference type="ChEBI" id="CHEBI:57845"/>
        <dbReference type="EC" id="4.2.1.75"/>
    </reaction>
</comment>
<dbReference type="PANTHER" id="PTHR38042">
    <property type="entry name" value="UROPORPHYRINOGEN-III SYNTHASE, CHLOROPLASTIC"/>
    <property type="match status" value="1"/>
</dbReference>
<dbReference type="Gene3D" id="3.40.50.10090">
    <property type="match status" value="2"/>
</dbReference>
<protein>
    <recommendedName>
        <fullName evidence="7 9">Uroporphyrinogen-III synthase</fullName>
        <ecNumber evidence="3 9">4.2.1.75</ecNumber>
    </recommendedName>
</protein>
<dbReference type="EC" id="4.2.1.75" evidence="3 9"/>
<feature type="domain" description="Tetrapyrrole biosynthesis uroporphyrinogen III synthase" evidence="10">
    <location>
        <begin position="14"/>
        <end position="239"/>
    </location>
</feature>
<dbReference type="EMBL" id="OBQD01000011">
    <property type="protein sequence ID" value="SOC43380.1"/>
    <property type="molecule type" value="Genomic_DNA"/>
</dbReference>
<evidence type="ECO:0000256" key="5">
    <source>
        <dbReference type="ARBA" id="ARBA00023244"/>
    </source>
</evidence>
<dbReference type="GO" id="GO:0006782">
    <property type="term" value="P:protoporphyrinogen IX biosynthetic process"/>
    <property type="evidence" value="ECO:0007669"/>
    <property type="project" value="UniProtKB-UniRule"/>
</dbReference>
<evidence type="ECO:0000313" key="12">
    <source>
        <dbReference type="Proteomes" id="UP000219167"/>
    </source>
</evidence>
<organism evidence="11 12">
    <name type="scientific">Rhizobium subbaraonis</name>
    <dbReference type="NCBI Taxonomy" id="908946"/>
    <lineage>
        <taxon>Bacteria</taxon>
        <taxon>Pseudomonadati</taxon>
        <taxon>Pseudomonadota</taxon>
        <taxon>Alphaproteobacteria</taxon>
        <taxon>Hyphomicrobiales</taxon>
        <taxon>Rhizobiaceae</taxon>
        <taxon>Rhizobium/Agrobacterium group</taxon>
        <taxon>Rhizobium</taxon>
    </lineage>
</organism>
<evidence type="ECO:0000256" key="7">
    <source>
        <dbReference type="ARBA" id="ARBA00040167"/>
    </source>
</evidence>
<dbReference type="NCBIfam" id="NF006621">
    <property type="entry name" value="PRK09189.1"/>
    <property type="match status" value="1"/>
</dbReference>
<evidence type="ECO:0000256" key="2">
    <source>
        <dbReference type="ARBA" id="ARBA00008133"/>
    </source>
</evidence>
<dbReference type="GO" id="GO:0006780">
    <property type="term" value="P:uroporphyrinogen III biosynthetic process"/>
    <property type="evidence" value="ECO:0007669"/>
    <property type="project" value="UniProtKB-UniRule"/>
</dbReference>
<dbReference type="GO" id="GO:0004852">
    <property type="term" value="F:uroporphyrinogen-III synthase activity"/>
    <property type="evidence" value="ECO:0007669"/>
    <property type="project" value="UniProtKB-UniRule"/>
</dbReference>
<evidence type="ECO:0000256" key="6">
    <source>
        <dbReference type="ARBA" id="ARBA00037589"/>
    </source>
</evidence>
<evidence type="ECO:0000256" key="1">
    <source>
        <dbReference type="ARBA" id="ARBA00004772"/>
    </source>
</evidence>
<dbReference type="Pfam" id="PF02602">
    <property type="entry name" value="HEM4"/>
    <property type="match status" value="1"/>
</dbReference>
<evidence type="ECO:0000256" key="4">
    <source>
        <dbReference type="ARBA" id="ARBA00023239"/>
    </source>
</evidence>
<evidence type="ECO:0000256" key="8">
    <source>
        <dbReference type="ARBA" id="ARBA00048617"/>
    </source>
</evidence>
<sequence length="242" mass="26323">MRVLVVRPQASAERTAAKLAALGHAPAVVALAKPVHDTQAAMAGLCRQHSAIAITSAEAARVLRSIGPDIDRHLLTTVFAVGRATARAANEAGFRTVLASEGSDGNSLADLIVSHRQQYGVPADPLLYLAGVPRSRQFEKRLDAEEVIYDVAECYRMEAVRPKRTELRPLIIDEHADAVLLYSREAARHFFELPLVSEHLDSLENTLFLCISRNVASVVPERFSNSVVVAAMPTEEALLDLL</sequence>
<accession>A0A285UNC3</accession>
<keyword evidence="4 9" id="KW-0456">Lyase</keyword>
<gene>
    <name evidence="11" type="ORF">SAMN05892877_11177</name>
</gene>
<evidence type="ECO:0000256" key="9">
    <source>
        <dbReference type="RuleBase" id="RU366031"/>
    </source>
</evidence>
<dbReference type="AlphaFoldDB" id="A0A285UNC3"/>
<comment type="similarity">
    <text evidence="2 9">Belongs to the uroporphyrinogen-III synthase family.</text>
</comment>
<comment type="function">
    <text evidence="6 9">Catalyzes cyclization of the linear tetrapyrrole, hydroxymethylbilane, to the macrocyclic uroporphyrinogen III.</text>
</comment>
<keyword evidence="12" id="KW-1185">Reference proteome</keyword>
<dbReference type="OrthoDB" id="7163809at2"/>
<dbReference type="UniPathway" id="UPA00251">
    <property type="reaction ID" value="UER00320"/>
</dbReference>
<dbReference type="InterPro" id="IPR003754">
    <property type="entry name" value="4pyrrol_synth_uPrphyn_synth"/>
</dbReference>
<comment type="pathway">
    <text evidence="1 9">Porphyrin-containing compound metabolism; protoporphyrin-IX biosynthesis; coproporphyrinogen-III from 5-aminolevulinate: step 3/4.</text>
</comment>
<evidence type="ECO:0000313" key="11">
    <source>
        <dbReference type="EMBL" id="SOC43380.1"/>
    </source>
</evidence>
<dbReference type="CDD" id="cd06578">
    <property type="entry name" value="HemD"/>
    <property type="match status" value="1"/>
</dbReference>
<dbReference type="SUPFAM" id="SSF69618">
    <property type="entry name" value="HemD-like"/>
    <property type="match status" value="1"/>
</dbReference>
<dbReference type="PANTHER" id="PTHR38042:SF1">
    <property type="entry name" value="UROPORPHYRINOGEN-III SYNTHASE, CHLOROPLASTIC"/>
    <property type="match status" value="1"/>
</dbReference>
<name>A0A285UNC3_9HYPH</name>
<evidence type="ECO:0000259" key="10">
    <source>
        <dbReference type="Pfam" id="PF02602"/>
    </source>
</evidence>
<evidence type="ECO:0000256" key="3">
    <source>
        <dbReference type="ARBA" id="ARBA00013109"/>
    </source>
</evidence>
<dbReference type="InterPro" id="IPR039793">
    <property type="entry name" value="UROS/Hem4"/>
</dbReference>
<reference evidence="11 12" key="1">
    <citation type="submission" date="2017-08" db="EMBL/GenBank/DDBJ databases">
        <authorList>
            <person name="de Groot N.N."/>
        </authorList>
    </citation>
    <scope>NUCLEOTIDE SEQUENCE [LARGE SCALE GENOMIC DNA]</scope>
    <source>
        <strain evidence="11 12">JC85</strain>
    </source>
</reference>
<proteinExistence type="inferred from homology"/>
<dbReference type="Proteomes" id="UP000219167">
    <property type="component" value="Unassembled WGS sequence"/>
</dbReference>
<keyword evidence="5 9" id="KW-0627">Porphyrin biosynthesis</keyword>
<dbReference type="RefSeq" id="WP_141402069.1">
    <property type="nucleotide sequence ID" value="NZ_OBQD01000011.1"/>
</dbReference>